<dbReference type="AlphaFoldDB" id="A0A5J9TJQ4"/>
<dbReference type="Gene3D" id="2.40.70.10">
    <property type="entry name" value="Acid Proteases"/>
    <property type="match status" value="2"/>
</dbReference>
<keyword evidence="5" id="KW-1185">Reference proteome</keyword>
<dbReference type="InterPro" id="IPR032861">
    <property type="entry name" value="TAXi_N"/>
</dbReference>
<reference evidence="4 5" key="1">
    <citation type="journal article" date="2019" name="Sci. Rep.">
        <title>A high-quality genome of Eragrostis curvula grass provides insights into Poaceae evolution and supports new strategies to enhance forage quality.</title>
        <authorList>
            <person name="Carballo J."/>
            <person name="Santos B.A.C.M."/>
            <person name="Zappacosta D."/>
            <person name="Garbus I."/>
            <person name="Selva J.P."/>
            <person name="Gallo C.A."/>
            <person name="Diaz A."/>
            <person name="Albertini E."/>
            <person name="Caccamo M."/>
            <person name="Echenique V."/>
        </authorList>
    </citation>
    <scope>NUCLEOTIDE SEQUENCE [LARGE SCALE GENOMIC DNA]</scope>
    <source>
        <strain evidence="5">cv. Victoria</strain>
        <tissue evidence="4">Leaf</tissue>
    </source>
</reference>
<evidence type="ECO:0000256" key="2">
    <source>
        <dbReference type="SAM" id="SignalP"/>
    </source>
</evidence>
<feature type="non-terminal residue" evidence="4">
    <location>
        <position position="1"/>
    </location>
</feature>
<dbReference type="GO" id="GO:0006508">
    <property type="term" value="P:proteolysis"/>
    <property type="evidence" value="ECO:0007669"/>
    <property type="project" value="InterPro"/>
</dbReference>
<feature type="domain" description="Peptidase A1" evidence="3">
    <location>
        <begin position="137"/>
        <end position="468"/>
    </location>
</feature>
<dbReference type="Proteomes" id="UP000324897">
    <property type="component" value="Chromosome 3"/>
</dbReference>
<name>A0A5J9TJQ4_9POAL</name>
<dbReference type="EMBL" id="RWGY01000039">
    <property type="protein sequence ID" value="TVU11512.1"/>
    <property type="molecule type" value="Genomic_DNA"/>
</dbReference>
<dbReference type="InterPro" id="IPR021109">
    <property type="entry name" value="Peptidase_aspartic_dom_sf"/>
</dbReference>
<dbReference type="InterPro" id="IPR032799">
    <property type="entry name" value="TAXi_C"/>
</dbReference>
<dbReference type="OrthoDB" id="688508at2759"/>
<proteinExistence type="inferred from homology"/>
<gene>
    <name evidence="4" type="ORF">EJB05_45103</name>
</gene>
<dbReference type="InterPro" id="IPR001461">
    <property type="entry name" value="Aspartic_peptidase_A1"/>
</dbReference>
<evidence type="ECO:0000313" key="5">
    <source>
        <dbReference type="Proteomes" id="UP000324897"/>
    </source>
</evidence>
<dbReference type="Gramene" id="TVU11512">
    <property type="protein sequence ID" value="TVU11512"/>
    <property type="gene ID" value="EJB05_45103"/>
</dbReference>
<keyword evidence="2" id="KW-0732">Signal</keyword>
<comment type="caution">
    <text evidence="4">The sequence shown here is derived from an EMBL/GenBank/DDBJ whole genome shotgun (WGS) entry which is preliminary data.</text>
</comment>
<feature type="chain" id="PRO_5023888813" description="Peptidase A1 domain-containing protein" evidence="2">
    <location>
        <begin position="20"/>
        <end position="520"/>
    </location>
</feature>
<comment type="similarity">
    <text evidence="1">Belongs to the peptidase A1 family.</text>
</comment>
<protein>
    <recommendedName>
        <fullName evidence="3">Peptidase A1 domain-containing protein</fullName>
    </recommendedName>
</protein>
<dbReference type="InterPro" id="IPR033121">
    <property type="entry name" value="PEPTIDASE_A1"/>
</dbReference>
<evidence type="ECO:0000259" key="3">
    <source>
        <dbReference type="PROSITE" id="PS51767"/>
    </source>
</evidence>
<feature type="signal peptide" evidence="2">
    <location>
        <begin position="1"/>
        <end position="19"/>
    </location>
</feature>
<sequence>MSPTVLFFCLLLLPQLGTSSHISYTLGSKKFFVRSSDKSQATSAPASCSSIPSGLGSDKVPVVHRLSPCSPLNGADKSNSKPSAMDVYRRDVRRVRSLFASPAGEIVSAPAPAPAPGGVRVPAYGVTAPTVPGVQDYAVVVGFGTPLQAFAMVLETSLGLSLLRCKPCASRRDCEPAFDPSKSSTFTNVPCGSPDCRTTCLGSVCPLPFGGMDGSVVQDVFRFRISAGIVNNFTFGCFHDDHPAFRPVVGALDLSRDSRSVASRLATPGAPTFSYCLPLSTSGMGFLTVAAARPEAPGGRVQHAPLVLNPAFPSAYFIDLAGISLNGRDVPIPPATDIAHTTAIDVGTSFTFLKPDVYAPLRDAFRADMTDYPTAPPMHGLDTCYNFTGLKAIAIPLVRLKFGNGESFILGEEQTMYSEHPSTFPFTVACLAFAASPSGHDQYSVIGTLAQTSTEVVYDVSGGKVMWPSSGDFVNLEDLPVQSSKMLIGEVRRVPARYDGKAADDEHPWRTTRDLAFCHD</sequence>
<evidence type="ECO:0000313" key="4">
    <source>
        <dbReference type="EMBL" id="TVU11512.1"/>
    </source>
</evidence>
<dbReference type="Pfam" id="PF14541">
    <property type="entry name" value="TAXi_C"/>
    <property type="match status" value="1"/>
</dbReference>
<evidence type="ECO:0000256" key="1">
    <source>
        <dbReference type="ARBA" id="ARBA00007447"/>
    </source>
</evidence>
<dbReference type="SUPFAM" id="SSF50630">
    <property type="entry name" value="Acid proteases"/>
    <property type="match status" value="1"/>
</dbReference>
<dbReference type="PANTHER" id="PTHR13683:SF632">
    <property type="entry name" value="PEPTIDASE A1 DOMAIN-CONTAINING PROTEIN"/>
    <property type="match status" value="1"/>
</dbReference>
<dbReference type="PROSITE" id="PS51767">
    <property type="entry name" value="PEPTIDASE_A1"/>
    <property type="match status" value="1"/>
</dbReference>
<dbReference type="GO" id="GO:0004190">
    <property type="term" value="F:aspartic-type endopeptidase activity"/>
    <property type="evidence" value="ECO:0007669"/>
    <property type="project" value="InterPro"/>
</dbReference>
<dbReference type="Pfam" id="PF14543">
    <property type="entry name" value="TAXi_N"/>
    <property type="match status" value="1"/>
</dbReference>
<dbReference type="PANTHER" id="PTHR13683">
    <property type="entry name" value="ASPARTYL PROTEASES"/>
    <property type="match status" value="1"/>
</dbReference>
<organism evidence="4 5">
    <name type="scientific">Eragrostis curvula</name>
    <name type="common">weeping love grass</name>
    <dbReference type="NCBI Taxonomy" id="38414"/>
    <lineage>
        <taxon>Eukaryota</taxon>
        <taxon>Viridiplantae</taxon>
        <taxon>Streptophyta</taxon>
        <taxon>Embryophyta</taxon>
        <taxon>Tracheophyta</taxon>
        <taxon>Spermatophyta</taxon>
        <taxon>Magnoliopsida</taxon>
        <taxon>Liliopsida</taxon>
        <taxon>Poales</taxon>
        <taxon>Poaceae</taxon>
        <taxon>PACMAD clade</taxon>
        <taxon>Chloridoideae</taxon>
        <taxon>Eragrostideae</taxon>
        <taxon>Eragrostidinae</taxon>
        <taxon>Eragrostis</taxon>
    </lineage>
</organism>
<accession>A0A5J9TJQ4</accession>